<sequence length="261" mass="28855">MSNSFGDGESPDPHTETSAFPPHSTGDGESHLIVTGLETPGIAPEPHSPVETPGTEVHSSIPTAGKREVPTAHRADWDNWGVDSTKRAGKLEHNPFSKMLFRLKGDRAKPDWAPWDNDETVVQGQTYGNDQLWSLGRVCTKAWEELRAQLRGIILHTPGRSNNSSTAVVLQSFLVGDDRAHLQPTVYISASSHSYAKTLRGVIQRSGVLDIDNVQFDVKIMNQHLESSERPRMRLGLGRIKIPSLEVGFKKNQDPLTRGWL</sequence>
<name>A0A0D2E5K5_9EURO</name>
<dbReference type="VEuPathDB" id="FungiDB:Z517_00761"/>
<evidence type="ECO:0000313" key="3">
    <source>
        <dbReference type="Proteomes" id="UP000053029"/>
    </source>
</evidence>
<proteinExistence type="predicted"/>
<dbReference type="HOGENOM" id="CLU_1065730_0_0_1"/>
<reference evidence="2 3" key="1">
    <citation type="submission" date="2015-01" db="EMBL/GenBank/DDBJ databases">
        <title>The Genome Sequence of Fonsecaea pedrosoi CBS 271.37.</title>
        <authorList>
            <consortium name="The Broad Institute Genomics Platform"/>
            <person name="Cuomo C."/>
            <person name="de Hoog S."/>
            <person name="Gorbushina A."/>
            <person name="Stielow B."/>
            <person name="Teixiera M."/>
            <person name="Abouelleil A."/>
            <person name="Chapman S.B."/>
            <person name="Priest M."/>
            <person name="Young S.K."/>
            <person name="Wortman J."/>
            <person name="Nusbaum C."/>
            <person name="Birren B."/>
        </authorList>
    </citation>
    <scope>NUCLEOTIDE SEQUENCE [LARGE SCALE GENOMIC DNA]</scope>
    <source>
        <strain evidence="2 3">CBS 271.37</strain>
    </source>
</reference>
<feature type="region of interest" description="Disordered" evidence="1">
    <location>
        <begin position="1"/>
        <end position="70"/>
    </location>
</feature>
<evidence type="ECO:0000313" key="2">
    <source>
        <dbReference type="EMBL" id="KIW85371.1"/>
    </source>
</evidence>
<dbReference type="EMBL" id="KN846969">
    <property type="protein sequence ID" value="KIW85371.1"/>
    <property type="molecule type" value="Genomic_DNA"/>
</dbReference>
<keyword evidence="3" id="KW-1185">Reference proteome</keyword>
<dbReference type="RefSeq" id="XP_013289179.1">
    <property type="nucleotide sequence ID" value="XM_013433725.1"/>
</dbReference>
<protein>
    <submittedName>
        <fullName evidence="2">Uncharacterized protein</fullName>
    </submittedName>
</protein>
<accession>A0A0D2E5K5</accession>
<dbReference type="Proteomes" id="UP000053029">
    <property type="component" value="Unassembled WGS sequence"/>
</dbReference>
<dbReference type="GeneID" id="25300251"/>
<organism evidence="2 3">
    <name type="scientific">Fonsecaea pedrosoi CBS 271.37</name>
    <dbReference type="NCBI Taxonomy" id="1442368"/>
    <lineage>
        <taxon>Eukaryota</taxon>
        <taxon>Fungi</taxon>
        <taxon>Dikarya</taxon>
        <taxon>Ascomycota</taxon>
        <taxon>Pezizomycotina</taxon>
        <taxon>Eurotiomycetes</taxon>
        <taxon>Chaetothyriomycetidae</taxon>
        <taxon>Chaetothyriales</taxon>
        <taxon>Herpotrichiellaceae</taxon>
        <taxon>Fonsecaea</taxon>
    </lineage>
</organism>
<gene>
    <name evidence="2" type="ORF">Z517_00761</name>
</gene>
<evidence type="ECO:0000256" key="1">
    <source>
        <dbReference type="SAM" id="MobiDB-lite"/>
    </source>
</evidence>
<dbReference type="AlphaFoldDB" id="A0A0D2E5K5"/>